<evidence type="ECO:0000256" key="1">
    <source>
        <dbReference type="ARBA" id="ARBA00001974"/>
    </source>
</evidence>
<evidence type="ECO:0000259" key="3">
    <source>
        <dbReference type="Pfam" id="PF00732"/>
    </source>
</evidence>
<feature type="domain" description="Glucose-methanol-choline oxidoreductase C-terminal" evidence="4">
    <location>
        <begin position="259"/>
        <end position="393"/>
    </location>
</feature>
<comment type="similarity">
    <text evidence="2">Belongs to the GMC oxidoreductase family.</text>
</comment>
<dbReference type="Gene3D" id="3.50.50.60">
    <property type="entry name" value="FAD/NAD(P)-binding domain"/>
    <property type="match status" value="2"/>
</dbReference>
<dbReference type="PIRSF" id="PIRSF000137">
    <property type="entry name" value="Alcohol_oxidase"/>
    <property type="match status" value="1"/>
</dbReference>
<dbReference type="Pfam" id="PF05199">
    <property type="entry name" value="GMC_oxred_C"/>
    <property type="match status" value="1"/>
</dbReference>
<sequence>MWPFTSSYPQKSLHALRAQYDFIVAPRHYASLLHAPYFHRQAQYSLRQCYDERLGRTSSLITGVGLGGTSRINADMYTCGAPSQYNAWHEQGRIGWSFDDMKPYFMKSQNWTGPVPREFHGLIEHLREMDVPVIKHAPGVGNHLQDHVLVQSTYNFPMPDSLMSTFRSPIALVRGLYKYLRYGVGSFLCFLVETEIFSLSSVIAPDGTPRALSAEQWDPFDPRNVPDICIMISTTGNPNRPEANKSRGTIGIDTGLMLPSSTGQLCLRSNDPRANPVCDMRYATSPADRLALRAALRVSVAIARQLRADGYELDNVNNPDTSSDAALDGYIDKNHETMYHYTSTCRMAPETDEHPGVVDELCVHSIQKLRRADASVFPNCPAAHPQAVVYAFAERCADLILQAAASFDASVAQAARPGDRHRW</sequence>
<dbReference type="Pfam" id="PF00732">
    <property type="entry name" value="GMC_oxred_N"/>
    <property type="match status" value="1"/>
</dbReference>
<dbReference type="SUPFAM" id="SSF54373">
    <property type="entry name" value="FAD-linked reductases, C-terminal domain"/>
    <property type="match status" value="1"/>
</dbReference>
<dbReference type="InterPro" id="IPR000172">
    <property type="entry name" value="GMC_OxRdtase_N"/>
</dbReference>
<dbReference type="SUPFAM" id="SSF51905">
    <property type="entry name" value="FAD/NAD(P)-binding domain"/>
    <property type="match status" value="1"/>
</dbReference>
<dbReference type="InterPro" id="IPR036188">
    <property type="entry name" value="FAD/NAD-bd_sf"/>
</dbReference>
<proteinExistence type="inferred from homology"/>
<dbReference type="InterPro" id="IPR007867">
    <property type="entry name" value="GMC_OxRtase_C"/>
</dbReference>
<evidence type="ECO:0000256" key="2">
    <source>
        <dbReference type="ARBA" id="ARBA00010790"/>
    </source>
</evidence>
<dbReference type="InterPro" id="IPR012132">
    <property type="entry name" value="GMC_OxRdtase"/>
</dbReference>
<protein>
    <submittedName>
        <fullName evidence="5">GMC oxidoreductase-domain-containing protein</fullName>
    </submittedName>
</protein>
<evidence type="ECO:0000259" key="4">
    <source>
        <dbReference type="Pfam" id="PF05199"/>
    </source>
</evidence>
<dbReference type="Gene3D" id="3.30.560.10">
    <property type="entry name" value="Glucose Oxidase, domain 3"/>
    <property type="match status" value="2"/>
</dbReference>
<feature type="domain" description="Glucose-methanol-choline oxidoreductase N-terminal" evidence="3">
    <location>
        <begin position="59"/>
        <end position="109"/>
    </location>
</feature>
<dbReference type="GeneID" id="72002031"/>
<evidence type="ECO:0000313" key="6">
    <source>
        <dbReference type="Proteomes" id="UP000814176"/>
    </source>
</evidence>
<dbReference type="Proteomes" id="UP000814176">
    <property type="component" value="Unassembled WGS sequence"/>
</dbReference>
<comment type="cofactor">
    <cofactor evidence="1">
        <name>FAD</name>
        <dbReference type="ChEBI" id="CHEBI:57692"/>
    </cofactor>
</comment>
<name>A0ABQ8KWI5_9APHY</name>
<evidence type="ECO:0000313" key="5">
    <source>
        <dbReference type="EMBL" id="KAH9843571.1"/>
    </source>
</evidence>
<gene>
    <name evidence="5" type="ORF">C8Q71DRAFT_719329</name>
</gene>
<keyword evidence="6" id="KW-1185">Reference proteome</keyword>
<accession>A0ABQ8KWI5</accession>
<comment type="caution">
    <text evidence="5">The sequence shown here is derived from an EMBL/GenBank/DDBJ whole genome shotgun (WGS) entry which is preliminary data.</text>
</comment>
<dbReference type="PANTHER" id="PTHR11552">
    <property type="entry name" value="GLUCOSE-METHANOL-CHOLINE GMC OXIDOREDUCTASE"/>
    <property type="match status" value="1"/>
</dbReference>
<organism evidence="5 6">
    <name type="scientific">Rhodofomes roseus</name>
    <dbReference type="NCBI Taxonomy" id="34475"/>
    <lineage>
        <taxon>Eukaryota</taxon>
        <taxon>Fungi</taxon>
        <taxon>Dikarya</taxon>
        <taxon>Basidiomycota</taxon>
        <taxon>Agaricomycotina</taxon>
        <taxon>Agaricomycetes</taxon>
        <taxon>Polyporales</taxon>
        <taxon>Rhodofomes</taxon>
    </lineage>
</organism>
<dbReference type="RefSeq" id="XP_047784381.1">
    <property type="nucleotide sequence ID" value="XM_047921299.1"/>
</dbReference>
<dbReference type="EMBL" id="JADCUA010000001">
    <property type="protein sequence ID" value="KAH9843571.1"/>
    <property type="molecule type" value="Genomic_DNA"/>
</dbReference>
<reference evidence="5 6" key="1">
    <citation type="journal article" date="2021" name="Environ. Microbiol.">
        <title>Gene family expansions and transcriptome signatures uncover fungal adaptations to wood decay.</title>
        <authorList>
            <person name="Hage H."/>
            <person name="Miyauchi S."/>
            <person name="Viragh M."/>
            <person name="Drula E."/>
            <person name="Min B."/>
            <person name="Chaduli D."/>
            <person name="Navarro D."/>
            <person name="Favel A."/>
            <person name="Norest M."/>
            <person name="Lesage-Meessen L."/>
            <person name="Balint B."/>
            <person name="Merenyi Z."/>
            <person name="de Eugenio L."/>
            <person name="Morin E."/>
            <person name="Martinez A.T."/>
            <person name="Baldrian P."/>
            <person name="Stursova M."/>
            <person name="Martinez M.J."/>
            <person name="Novotny C."/>
            <person name="Magnuson J.K."/>
            <person name="Spatafora J.W."/>
            <person name="Maurice S."/>
            <person name="Pangilinan J."/>
            <person name="Andreopoulos W."/>
            <person name="LaButti K."/>
            <person name="Hundley H."/>
            <person name="Na H."/>
            <person name="Kuo A."/>
            <person name="Barry K."/>
            <person name="Lipzen A."/>
            <person name="Henrissat B."/>
            <person name="Riley R."/>
            <person name="Ahrendt S."/>
            <person name="Nagy L.G."/>
            <person name="Grigoriev I.V."/>
            <person name="Martin F."/>
            <person name="Rosso M.N."/>
        </authorList>
    </citation>
    <scope>NUCLEOTIDE SEQUENCE [LARGE SCALE GENOMIC DNA]</scope>
    <source>
        <strain evidence="5 6">CIRM-BRFM 1785</strain>
    </source>
</reference>
<dbReference type="PANTHER" id="PTHR11552:SF219">
    <property type="entry name" value="GLUCOSE-METHANOL-CHOLINE OXIDOREDUCTASE N-TERMINAL DOMAIN-CONTAINING PROTEIN"/>
    <property type="match status" value="1"/>
</dbReference>